<sequence>MGQSLGVQDGKLAPCPSSPNCVSTQATDEEKQMAPLSFKGSLAETRSVLKELIEEYSDTKIETEEEQYIHATFKTKLLRFTDDVEFYLDEDAEVVHFRSASRTGYSDLGKNRKRMEELRKLYNEK</sequence>
<dbReference type="PANTHER" id="PTHR34801">
    <property type="entry name" value="EXPRESSED PROTEIN"/>
    <property type="match status" value="1"/>
</dbReference>
<name>A0A0A5GC05_9BACI</name>
<reference evidence="2 3" key="1">
    <citation type="submission" date="2013-08" db="EMBL/GenBank/DDBJ databases">
        <authorList>
            <person name="Huang J."/>
            <person name="Wang G."/>
        </authorList>
    </citation>
    <scope>NUCLEOTIDE SEQUENCE [LARGE SCALE GENOMIC DNA]</scope>
    <source>
        <strain evidence="2 3">JSM 076056</strain>
    </source>
</reference>
<keyword evidence="3" id="KW-1185">Reference proteome</keyword>
<comment type="caution">
    <text evidence="2">The sequence shown here is derived from an EMBL/GenBank/DDBJ whole genome shotgun (WGS) entry which is preliminary data.</text>
</comment>
<dbReference type="eggNOG" id="COG4446">
    <property type="taxonomic scope" value="Bacteria"/>
</dbReference>
<evidence type="ECO:0000313" key="2">
    <source>
        <dbReference type="EMBL" id="KGX90721.1"/>
    </source>
</evidence>
<evidence type="ECO:0008006" key="4">
    <source>
        <dbReference type="Google" id="ProtNLM"/>
    </source>
</evidence>
<dbReference type="AlphaFoldDB" id="A0A0A5GC05"/>
<dbReference type="PANTHER" id="PTHR34801:SF6">
    <property type="entry name" value="SLL1620 PROTEIN"/>
    <property type="match status" value="1"/>
</dbReference>
<protein>
    <recommendedName>
        <fullName evidence="4">DUF1499 domain-containing protein</fullName>
    </recommendedName>
</protein>
<accession>A0A0A5GC05</accession>
<dbReference type="STRING" id="1385510.GCA_000425205_02903"/>
<organism evidence="2 3">
    <name type="scientific">Pontibacillus halophilus JSM 076056 = DSM 19796</name>
    <dbReference type="NCBI Taxonomy" id="1385510"/>
    <lineage>
        <taxon>Bacteria</taxon>
        <taxon>Bacillati</taxon>
        <taxon>Bacillota</taxon>
        <taxon>Bacilli</taxon>
        <taxon>Bacillales</taxon>
        <taxon>Bacillaceae</taxon>
        <taxon>Pontibacillus</taxon>
    </lineage>
</organism>
<proteinExistence type="predicted"/>
<dbReference type="Pfam" id="PF07386">
    <property type="entry name" value="DUF1499"/>
    <property type="match status" value="1"/>
</dbReference>
<evidence type="ECO:0000256" key="1">
    <source>
        <dbReference type="SAM" id="MobiDB-lite"/>
    </source>
</evidence>
<feature type="region of interest" description="Disordered" evidence="1">
    <location>
        <begin position="1"/>
        <end position="30"/>
    </location>
</feature>
<dbReference type="OrthoDB" id="9793534at2"/>
<gene>
    <name evidence="2" type="ORF">N781_06580</name>
</gene>
<evidence type="ECO:0000313" key="3">
    <source>
        <dbReference type="Proteomes" id="UP000030528"/>
    </source>
</evidence>
<dbReference type="RefSeq" id="WP_026801179.1">
    <property type="nucleotide sequence ID" value="NZ_AULI01000013.1"/>
</dbReference>
<dbReference type="EMBL" id="AVPE01000013">
    <property type="protein sequence ID" value="KGX90721.1"/>
    <property type="molecule type" value="Genomic_DNA"/>
</dbReference>
<dbReference type="Proteomes" id="UP000030528">
    <property type="component" value="Unassembled WGS sequence"/>
</dbReference>
<dbReference type="InterPro" id="IPR010865">
    <property type="entry name" value="DUF1499"/>
</dbReference>
<dbReference type="PIRSF" id="PIRSF026426">
    <property type="entry name" value="DUF1499"/>
    <property type="match status" value="1"/>
</dbReference>